<proteinExistence type="predicted"/>
<gene>
    <name evidence="1" type="ORF">NK6_4727</name>
</gene>
<name>A0A0E4FUI4_9BRAD</name>
<dbReference type="EMBL" id="AP014685">
    <property type="protein sequence ID" value="BAR57893.1"/>
    <property type="molecule type" value="Genomic_DNA"/>
</dbReference>
<evidence type="ECO:0000313" key="2">
    <source>
        <dbReference type="Proteomes" id="UP000063308"/>
    </source>
</evidence>
<sequence>MKGHSEERQNDLTGRKFFVALCLSDEHFHLTVLTNDNSRVVGTKINASRPF</sequence>
<dbReference type="AlphaFoldDB" id="A0A0E4FUI4"/>
<organism evidence="1 2">
    <name type="scientific">Bradyrhizobium diazoefficiens</name>
    <dbReference type="NCBI Taxonomy" id="1355477"/>
    <lineage>
        <taxon>Bacteria</taxon>
        <taxon>Pseudomonadati</taxon>
        <taxon>Pseudomonadota</taxon>
        <taxon>Alphaproteobacteria</taxon>
        <taxon>Hyphomicrobiales</taxon>
        <taxon>Nitrobacteraceae</taxon>
        <taxon>Bradyrhizobium</taxon>
    </lineage>
</organism>
<evidence type="ECO:0000313" key="1">
    <source>
        <dbReference type="EMBL" id="BAR57893.1"/>
    </source>
</evidence>
<protein>
    <submittedName>
        <fullName evidence="1">Uncharacterized protein</fullName>
    </submittedName>
</protein>
<reference evidence="1 2" key="1">
    <citation type="submission" date="2014-11" db="EMBL/GenBank/DDBJ databases">
        <title>Symbiosis island explosion on the genome of extra-slow-growing strains of soybean bradyrhizobia with massive insertion sequences.</title>
        <authorList>
            <person name="Iida T."/>
            <person name="Minamisawa K."/>
        </authorList>
    </citation>
    <scope>NUCLEOTIDE SEQUENCE [LARGE SCALE GENOMIC DNA]</scope>
    <source>
        <strain evidence="1 2">NK6</strain>
    </source>
</reference>
<dbReference type="Proteomes" id="UP000063308">
    <property type="component" value="Chromosome"/>
</dbReference>
<accession>A0A0E4FUI4</accession>